<gene>
    <name evidence="1" type="ORF">KME15_09620</name>
</gene>
<reference evidence="1" key="1">
    <citation type="submission" date="2021-05" db="EMBL/GenBank/DDBJ databases">
        <authorList>
            <person name="Pietrasiak N."/>
            <person name="Ward R."/>
            <person name="Stajich J.E."/>
            <person name="Kurbessoian T."/>
        </authorList>
    </citation>
    <scope>NUCLEOTIDE SEQUENCE</scope>
    <source>
        <strain evidence="1">UHER 2000/2452</strain>
    </source>
</reference>
<organism evidence="1 2">
    <name type="scientific">Drouetiella hepatica Uher 2000/2452</name>
    <dbReference type="NCBI Taxonomy" id="904376"/>
    <lineage>
        <taxon>Bacteria</taxon>
        <taxon>Bacillati</taxon>
        <taxon>Cyanobacteriota</taxon>
        <taxon>Cyanophyceae</taxon>
        <taxon>Oculatellales</taxon>
        <taxon>Oculatellaceae</taxon>
        <taxon>Drouetiella</taxon>
    </lineage>
</organism>
<dbReference type="InterPro" id="IPR050194">
    <property type="entry name" value="Glycosyltransferase_grp1"/>
</dbReference>
<name>A0A951Q9X8_9CYAN</name>
<reference evidence="1" key="2">
    <citation type="journal article" date="2022" name="Microbiol. Resour. Announc.">
        <title>Metagenome Sequencing to Explore Phylogenomics of Terrestrial Cyanobacteria.</title>
        <authorList>
            <person name="Ward R.D."/>
            <person name="Stajich J.E."/>
            <person name="Johansen J.R."/>
            <person name="Huntemann M."/>
            <person name="Clum A."/>
            <person name="Foster B."/>
            <person name="Foster B."/>
            <person name="Roux S."/>
            <person name="Palaniappan K."/>
            <person name="Varghese N."/>
            <person name="Mukherjee S."/>
            <person name="Reddy T.B.K."/>
            <person name="Daum C."/>
            <person name="Copeland A."/>
            <person name="Chen I.A."/>
            <person name="Ivanova N.N."/>
            <person name="Kyrpides N.C."/>
            <person name="Shapiro N."/>
            <person name="Eloe-Fadrosh E.A."/>
            <person name="Pietrasiak N."/>
        </authorList>
    </citation>
    <scope>NUCLEOTIDE SEQUENCE</scope>
    <source>
        <strain evidence="1">UHER 2000/2452</strain>
    </source>
</reference>
<dbReference type="Gene3D" id="3.40.50.2000">
    <property type="entry name" value="Glycogen Phosphorylase B"/>
    <property type="match status" value="2"/>
</dbReference>
<dbReference type="AlphaFoldDB" id="A0A951Q9X8"/>
<accession>A0A951Q9X8</accession>
<evidence type="ECO:0000313" key="2">
    <source>
        <dbReference type="Proteomes" id="UP000757435"/>
    </source>
</evidence>
<comment type="caution">
    <text evidence="1">The sequence shown here is derived from an EMBL/GenBank/DDBJ whole genome shotgun (WGS) entry which is preliminary data.</text>
</comment>
<dbReference type="Proteomes" id="UP000757435">
    <property type="component" value="Unassembled WGS sequence"/>
</dbReference>
<protein>
    <submittedName>
        <fullName evidence="1">Glycosyltransferase family 4 protein</fullName>
    </submittedName>
</protein>
<dbReference type="PANTHER" id="PTHR45947">
    <property type="entry name" value="SULFOQUINOVOSYL TRANSFERASE SQD2"/>
    <property type="match status" value="1"/>
</dbReference>
<dbReference type="GO" id="GO:0016757">
    <property type="term" value="F:glycosyltransferase activity"/>
    <property type="evidence" value="ECO:0007669"/>
    <property type="project" value="TreeGrafter"/>
</dbReference>
<dbReference type="Pfam" id="PF13692">
    <property type="entry name" value="Glyco_trans_1_4"/>
    <property type="match status" value="1"/>
</dbReference>
<proteinExistence type="predicted"/>
<sequence>MLQTFFNALTTKTAQLMEPFSSRSNSQQAASIAPADPCNLRILIVAEHASMRFGGEATLPLHYFRILRQRGIEAWLVVHERTRDELMDSFAEDSDRIYFTPDTAVHRALYSTSQYLPRAIFAMTCGFAMQLLTQIYQRRLSREIVKSQRIDLIHQPICVSPRTPSLIYGMGVPVVMGPMNGGMTYPPGFQHMQSRAVRLSVYLGRLLSNVLNALIPGKRLADILLVANQRTRNALPTGIQGQVIELVENGVDISLWKPKLFNPSMLKSPTPESAVTRFVFMGRLVDWKGVDLLLRALKKVLEQTPAKLEIIGEGPDRAALEQLAQELGMMGHTTQDNLKDSEGDRTSDRAAVQFIGWLSQAECAQRLQHADVLVLPSLFECGGAVVLEAMTVGLPVIATSWGGPIDYVNEQSGVLIAPTSQADFIEDLADAMIKLAKSPILRKQMGQAGRQQVLERFDWEKKIDDILQVYAEVTRSFSPANTLCDR</sequence>
<dbReference type="EMBL" id="JAHHHD010000008">
    <property type="protein sequence ID" value="MBW4658922.1"/>
    <property type="molecule type" value="Genomic_DNA"/>
</dbReference>
<dbReference type="SUPFAM" id="SSF53756">
    <property type="entry name" value="UDP-Glycosyltransferase/glycogen phosphorylase"/>
    <property type="match status" value="1"/>
</dbReference>
<dbReference type="PANTHER" id="PTHR45947:SF13">
    <property type="entry name" value="TRANSFERASE"/>
    <property type="match status" value="1"/>
</dbReference>
<evidence type="ECO:0000313" key="1">
    <source>
        <dbReference type="EMBL" id="MBW4658922.1"/>
    </source>
</evidence>
<dbReference type="CDD" id="cd03801">
    <property type="entry name" value="GT4_PimA-like"/>
    <property type="match status" value="1"/>
</dbReference>